<name>A0ABP0BG69_9PEZI</name>
<comment type="caution">
    <text evidence="1">The sequence shown here is derived from an EMBL/GenBank/DDBJ whole genome shotgun (WGS) entry which is preliminary data.</text>
</comment>
<evidence type="ECO:0000313" key="1">
    <source>
        <dbReference type="EMBL" id="CAK7218634.1"/>
    </source>
</evidence>
<organism evidence="1 2">
    <name type="scientific">Sporothrix eucalyptigena</name>
    <dbReference type="NCBI Taxonomy" id="1812306"/>
    <lineage>
        <taxon>Eukaryota</taxon>
        <taxon>Fungi</taxon>
        <taxon>Dikarya</taxon>
        <taxon>Ascomycota</taxon>
        <taxon>Pezizomycotina</taxon>
        <taxon>Sordariomycetes</taxon>
        <taxon>Sordariomycetidae</taxon>
        <taxon>Ophiostomatales</taxon>
        <taxon>Ophiostomataceae</taxon>
        <taxon>Sporothrix</taxon>
    </lineage>
</organism>
<gene>
    <name evidence="1" type="ORF">SEUCBS140593_003613</name>
</gene>
<proteinExistence type="predicted"/>
<dbReference type="Proteomes" id="UP001642482">
    <property type="component" value="Unassembled WGS sequence"/>
</dbReference>
<protein>
    <submittedName>
        <fullName evidence="1">Uncharacterized protein</fullName>
    </submittedName>
</protein>
<reference evidence="1 2" key="1">
    <citation type="submission" date="2024-01" db="EMBL/GenBank/DDBJ databases">
        <authorList>
            <person name="Allen C."/>
            <person name="Tagirdzhanova G."/>
        </authorList>
    </citation>
    <scope>NUCLEOTIDE SEQUENCE [LARGE SCALE GENOMIC DNA]</scope>
</reference>
<dbReference type="EMBL" id="CAWUHD010000028">
    <property type="protein sequence ID" value="CAK7218634.1"/>
    <property type="molecule type" value="Genomic_DNA"/>
</dbReference>
<keyword evidence="2" id="KW-1185">Reference proteome</keyword>
<sequence>MALTVYVHLQPTTLTIVNCQRPHRRRCGFKYGLHSLFLFVDRLASFDSISTQLLDGLHERYPRGLLQADPSLSDTTPVPAAGKPCHVVFGMPRNPRDLAAGWRAVQTNDETPTTLKLKQNAVLVFALETDSDPSPEFHVEIPSFEEEEP</sequence>
<accession>A0ABP0BG69</accession>
<evidence type="ECO:0000313" key="2">
    <source>
        <dbReference type="Proteomes" id="UP001642482"/>
    </source>
</evidence>